<sequence length="71" mass="8091">MEFLMQLITGNKKECQHVRPFLIGILENHQKDAACFVKTFRFELVKSPSSIALTASMEILMESITGKKEEC</sequence>
<proteinExistence type="predicted"/>
<reference evidence="1" key="1">
    <citation type="submission" date="2016-07" db="EMBL/GenBank/DDBJ databases">
        <title>De novo transcriptome assembly of four accessions of the metal hyperaccumulator plant Noccaea caerulescens.</title>
        <authorList>
            <person name="Blande D."/>
            <person name="Halimaa P."/>
            <person name="Tervahauta A.I."/>
            <person name="Aarts M.G."/>
            <person name="Karenlampi S.O."/>
        </authorList>
    </citation>
    <scope>NUCLEOTIDE SEQUENCE</scope>
</reference>
<gene>
    <name evidence="1" type="ORF">GA_TR9212_c2_g1_i1_g.29245</name>
</gene>
<evidence type="ECO:0000313" key="1">
    <source>
        <dbReference type="EMBL" id="JAU05436.1"/>
    </source>
</evidence>
<protein>
    <submittedName>
        <fullName evidence="1">Uncharacterized protein</fullName>
    </submittedName>
</protein>
<dbReference type="AlphaFoldDB" id="A0A1J3CMC3"/>
<name>A0A1J3CMC3_NOCCA</name>
<dbReference type="EMBL" id="GEVI01026884">
    <property type="protein sequence ID" value="JAU05436.1"/>
    <property type="molecule type" value="Transcribed_RNA"/>
</dbReference>
<accession>A0A1J3CMC3</accession>
<organism evidence="1">
    <name type="scientific">Noccaea caerulescens</name>
    <name type="common">Alpine penny-cress</name>
    <name type="synonym">Thlaspi caerulescens</name>
    <dbReference type="NCBI Taxonomy" id="107243"/>
    <lineage>
        <taxon>Eukaryota</taxon>
        <taxon>Viridiplantae</taxon>
        <taxon>Streptophyta</taxon>
        <taxon>Embryophyta</taxon>
        <taxon>Tracheophyta</taxon>
        <taxon>Spermatophyta</taxon>
        <taxon>Magnoliopsida</taxon>
        <taxon>eudicotyledons</taxon>
        <taxon>Gunneridae</taxon>
        <taxon>Pentapetalae</taxon>
        <taxon>rosids</taxon>
        <taxon>malvids</taxon>
        <taxon>Brassicales</taxon>
        <taxon>Brassicaceae</taxon>
        <taxon>Coluteocarpeae</taxon>
        <taxon>Noccaea</taxon>
    </lineage>
</organism>